<dbReference type="Proteomes" id="UP001629392">
    <property type="component" value="Unassembled WGS sequence"/>
</dbReference>
<dbReference type="Gene3D" id="3.30.70.100">
    <property type="match status" value="1"/>
</dbReference>
<dbReference type="SUPFAM" id="SSF82689">
    <property type="entry name" value="Mechanosensitive channel protein MscS (YggB), C-terminal domain"/>
    <property type="match status" value="1"/>
</dbReference>
<keyword evidence="5 7" id="KW-1133">Transmembrane helix</keyword>
<comment type="subcellular location">
    <subcellularLocation>
        <location evidence="7">Cell inner membrane</location>
        <topology evidence="7">Multi-pass membrane protein</topology>
    </subcellularLocation>
    <subcellularLocation>
        <location evidence="1">Cell membrane</location>
        <topology evidence="1">Multi-pass membrane protein</topology>
    </subcellularLocation>
</comment>
<feature type="compositionally biased region" description="Polar residues" evidence="8">
    <location>
        <begin position="583"/>
        <end position="593"/>
    </location>
</feature>
<evidence type="ECO:0000256" key="8">
    <source>
        <dbReference type="SAM" id="MobiDB-lite"/>
    </source>
</evidence>
<dbReference type="InterPro" id="IPR023408">
    <property type="entry name" value="MscS_beta-dom_sf"/>
</dbReference>
<dbReference type="SUPFAM" id="SSF50182">
    <property type="entry name" value="Sm-like ribonucleoproteins"/>
    <property type="match status" value="1"/>
</dbReference>
<evidence type="ECO:0000256" key="5">
    <source>
        <dbReference type="ARBA" id="ARBA00022989"/>
    </source>
</evidence>
<comment type="caution">
    <text evidence="7">Lacks conserved residue(s) required for the propagation of feature annotation.</text>
</comment>
<feature type="transmembrane region" description="Helical" evidence="7">
    <location>
        <begin position="35"/>
        <end position="54"/>
    </location>
</feature>
<feature type="domain" description="Mechanosensitive ion channel MscS" evidence="9">
    <location>
        <begin position="388"/>
        <end position="453"/>
    </location>
</feature>
<keyword evidence="12" id="KW-1185">Reference proteome</keyword>
<feature type="transmembrane region" description="Helical" evidence="7">
    <location>
        <begin position="187"/>
        <end position="205"/>
    </location>
</feature>
<feature type="compositionally biased region" description="Low complexity" evidence="8">
    <location>
        <begin position="571"/>
        <end position="582"/>
    </location>
</feature>
<proteinExistence type="inferred from homology"/>
<keyword evidence="4 7" id="KW-0812">Transmembrane</keyword>
<evidence type="ECO:0000313" key="12">
    <source>
        <dbReference type="Proteomes" id="UP001629392"/>
    </source>
</evidence>
<dbReference type="PANTHER" id="PTHR30221:SF18">
    <property type="entry name" value="SLL0590 PROTEIN"/>
    <property type="match status" value="1"/>
</dbReference>
<dbReference type="Pfam" id="PF21082">
    <property type="entry name" value="MS_channel_3rd"/>
    <property type="match status" value="1"/>
</dbReference>
<keyword evidence="7" id="KW-0997">Cell inner membrane</keyword>
<reference evidence="11 12" key="1">
    <citation type="journal article" date="2024" name="Chem. Sci.">
        <title>Discovery of megapolipeptins by genome mining of a Burkholderiales bacteria collection.</title>
        <authorList>
            <person name="Paulo B.S."/>
            <person name="Recchia M.J.J."/>
            <person name="Lee S."/>
            <person name="Fergusson C.H."/>
            <person name="Romanowski S.B."/>
            <person name="Hernandez A."/>
            <person name="Krull N."/>
            <person name="Liu D.Y."/>
            <person name="Cavanagh H."/>
            <person name="Bos A."/>
            <person name="Gray C.A."/>
            <person name="Murphy B.T."/>
            <person name="Linington R.G."/>
            <person name="Eustaquio A.S."/>
        </authorList>
    </citation>
    <scope>NUCLEOTIDE SEQUENCE [LARGE SCALE GENOMIC DNA]</scope>
    <source>
        <strain evidence="11 12">RL17-350-BIC-E</strain>
    </source>
</reference>
<keyword evidence="7" id="KW-0813">Transport</keyword>
<evidence type="ECO:0000256" key="2">
    <source>
        <dbReference type="ARBA" id="ARBA00008017"/>
    </source>
</evidence>
<dbReference type="PANTHER" id="PTHR30221">
    <property type="entry name" value="SMALL-CONDUCTANCE MECHANOSENSITIVE CHANNEL"/>
    <property type="match status" value="1"/>
</dbReference>
<comment type="function">
    <text evidence="7">Mechanosensitive channel that participates in the regulation of osmotic pressure changes within the cell, opening in response to stretch forces in the membrane lipid bilayer, without the need for other proteins. Contributes to normal resistance to hypoosmotic shock. Forms an ion channel of 1.0 nanosiemens conductance with a slight preference for anions.</text>
</comment>
<evidence type="ECO:0000259" key="9">
    <source>
        <dbReference type="Pfam" id="PF00924"/>
    </source>
</evidence>
<dbReference type="Pfam" id="PF00924">
    <property type="entry name" value="MS_channel_2nd"/>
    <property type="match status" value="1"/>
</dbReference>
<comment type="similarity">
    <text evidence="2 7">Belongs to the MscS (TC 1.A.23) family.</text>
</comment>
<evidence type="ECO:0000256" key="4">
    <source>
        <dbReference type="ARBA" id="ARBA00022692"/>
    </source>
</evidence>
<keyword evidence="6 7" id="KW-0472">Membrane</keyword>
<evidence type="ECO:0000256" key="1">
    <source>
        <dbReference type="ARBA" id="ARBA00004651"/>
    </source>
</evidence>
<protein>
    <recommendedName>
        <fullName evidence="7">Small-conductance mechanosensitive channel</fullName>
    </recommendedName>
</protein>
<dbReference type="InterPro" id="IPR049278">
    <property type="entry name" value="MS_channel_C"/>
</dbReference>
<keyword evidence="7" id="KW-0406">Ion transport</keyword>
<feature type="transmembrane region" description="Helical" evidence="7">
    <location>
        <begin position="244"/>
        <end position="265"/>
    </location>
</feature>
<comment type="subunit">
    <text evidence="7">Homoheptamer.</text>
</comment>
<evidence type="ECO:0000256" key="6">
    <source>
        <dbReference type="ARBA" id="ARBA00023136"/>
    </source>
</evidence>
<dbReference type="EMBL" id="JAQQCL010000035">
    <property type="protein sequence ID" value="MFM0720832.1"/>
    <property type="molecule type" value="Genomic_DNA"/>
</dbReference>
<feature type="transmembrane region" description="Helical" evidence="7">
    <location>
        <begin position="374"/>
        <end position="398"/>
    </location>
</feature>
<accession>A0ABW9EP35</accession>
<sequence>MTASASAWRRSSGEVRHGLACPAVQAFLRKFMVRAFQGIVGAMLVMVSILLGAADAQAQASAPSATNATDTTTAELTLMDRPIATFRASLSGATPAQRMRRTQAVLEGLSERTLELPTQTVHGSLGEQRGVIFRRGDHILFALLQDDVDPADTRPLDDIAAETQARLDTALAARRAQLHWPNIVRGILYSVVATVVLVAALWLIGRMQTWLQARIQYAVEAHVLRRTAKSFDWTGSAFHLARQIVQLMSLFLAAALIYLYLIVVLERFPASEPMGMRLSGFLWALANDIASAVVNAIPGIITVVVIFLLTRALQNLLDNVFRAVQQRNLTIPGLYADTADATRRIVSIVVWALALTFAYPYLPGAQSDVFKGLSVLLGLMVSLGSAGIVNQLMSGIVVTYSRAFHKGDFVKIGDLTGTVVSVDTLSVKLTNVRQEEVTIPNAVVVGSVVCNYSNHEGKPAAFLTASVTIGYDTPWRQVQVMLALAAARTRHTLDTPPPFVLQRALSDFYIEYDLHVAVANPNLRPVILSELHSHIVDVFNEYDVQIMSPHFMNQPATNVVVPRDGWYAAPAASPGESSSAQAISKSTPPFSST</sequence>
<organism evidence="11 12">
    <name type="scientific">Paraburkholderia strydomiana</name>
    <dbReference type="NCBI Taxonomy" id="1245417"/>
    <lineage>
        <taxon>Bacteria</taxon>
        <taxon>Pseudomonadati</taxon>
        <taxon>Pseudomonadota</taxon>
        <taxon>Betaproteobacteria</taxon>
        <taxon>Burkholderiales</taxon>
        <taxon>Burkholderiaceae</taxon>
        <taxon>Paraburkholderia</taxon>
    </lineage>
</organism>
<name>A0ABW9EP35_9BURK</name>
<dbReference type="InterPro" id="IPR045275">
    <property type="entry name" value="MscS_archaea/bacteria_type"/>
</dbReference>
<keyword evidence="3" id="KW-1003">Cell membrane</keyword>
<evidence type="ECO:0000313" key="11">
    <source>
        <dbReference type="EMBL" id="MFM0720832.1"/>
    </source>
</evidence>
<evidence type="ECO:0000259" key="10">
    <source>
        <dbReference type="Pfam" id="PF21082"/>
    </source>
</evidence>
<feature type="region of interest" description="Disordered" evidence="8">
    <location>
        <begin position="571"/>
        <end position="593"/>
    </location>
</feature>
<keyword evidence="7" id="KW-0407">Ion channel</keyword>
<comment type="caution">
    <text evidence="11">The sequence shown here is derived from an EMBL/GenBank/DDBJ whole genome shotgun (WGS) entry which is preliminary data.</text>
</comment>
<dbReference type="Gene3D" id="2.30.30.60">
    <property type="match status" value="1"/>
</dbReference>
<dbReference type="RefSeq" id="WP_408156839.1">
    <property type="nucleotide sequence ID" value="NZ_JAQQCL010000035.1"/>
</dbReference>
<dbReference type="InterPro" id="IPR006685">
    <property type="entry name" value="MscS_channel_2nd"/>
</dbReference>
<feature type="domain" description="Mechanosensitive ion channel MscS C-terminal" evidence="10">
    <location>
        <begin position="464"/>
        <end position="546"/>
    </location>
</feature>
<evidence type="ECO:0000256" key="7">
    <source>
        <dbReference type="RuleBase" id="RU369025"/>
    </source>
</evidence>
<feature type="transmembrane region" description="Helical" evidence="7">
    <location>
        <begin position="345"/>
        <end position="362"/>
    </location>
</feature>
<gene>
    <name evidence="11" type="ORF">PQQ73_31440</name>
</gene>
<dbReference type="InterPro" id="IPR010920">
    <property type="entry name" value="LSM_dom_sf"/>
</dbReference>
<evidence type="ECO:0000256" key="3">
    <source>
        <dbReference type="ARBA" id="ARBA00022475"/>
    </source>
</evidence>
<feature type="transmembrane region" description="Helical" evidence="7">
    <location>
        <begin position="285"/>
        <end position="309"/>
    </location>
</feature>
<dbReference type="InterPro" id="IPR011066">
    <property type="entry name" value="MscS_channel_C_sf"/>
</dbReference>
<dbReference type="Gene3D" id="1.10.287.1260">
    <property type="match status" value="1"/>
</dbReference>